<gene>
    <name evidence="1" type="ORF">Glove_26g179</name>
</gene>
<evidence type="ECO:0008006" key="3">
    <source>
        <dbReference type="Google" id="ProtNLM"/>
    </source>
</evidence>
<organism evidence="1 2">
    <name type="scientific">Diversispora epigaea</name>
    <dbReference type="NCBI Taxonomy" id="1348612"/>
    <lineage>
        <taxon>Eukaryota</taxon>
        <taxon>Fungi</taxon>
        <taxon>Fungi incertae sedis</taxon>
        <taxon>Mucoromycota</taxon>
        <taxon>Glomeromycotina</taxon>
        <taxon>Glomeromycetes</taxon>
        <taxon>Diversisporales</taxon>
        <taxon>Diversisporaceae</taxon>
        <taxon>Diversispora</taxon>
    </lineage>
</organism>
<evidence type="ECO:0000313" key="1">
    <source>
        <dbReference type="EMBL" id="RHZ87994.1"/>
    </source>
</evidence>
<dbReference type="AlphaFoldDB" id="A0A397JS40"/>
<dbReference type="EMBL" id="PQFF01000024">
    <property type="protein sequence ID" value="RHZ87994.1"/>
    <property type="molecule type" value="Genomic_DNA"/>
</dbReference>
<protein>
    <recommendedName>
        <fullName evidence="3">Crinkler effector protein N-terminal domain-containing protein</fullName>
    </recommendedName>
</protein>
<keyword evidence="2" id="KW-1185">Reference proteome</keyword>
<name>A0A397JS40_9GLOM</name>
<dbReference type="Gene3D" id="3.40.50.300">
    <property type="entry name" value="P-loop containing nucleotide triphosphate hydrolases"/>
    <property type="match status" value="1"/>
</dbReference>
<evidence type="ECO:0000313" key="2">
    <source>
        <dbReference type="Proteomes" id="UP000266861"/>
    </source>
</evidence>
<sequence length="538" mass="63820">MSIKLFCLIKGDSIECQTFDNIDTRNLKLKKVNIKINYNITTIHESELRNGIQLYATDNIEKYWTEILQKKHIHVFIKLSPTENIEEILNPYIINKPQDLFHKSILKLNNIPDGISNISTYLKFVGREEEVKQLMKNIENLYFFINELKPIKEIEFSTIVGTAGKGKTIFVQRAYENLKIYNKIIKPEVVQIKKNYESSFGKILLYEVLKYQLPNNINSLKFGEMFGDKFNFEEIFDLILFYIPCLNKKIKTPLIIINIDKINVLFESNNSIWLKMVLRSLARVISKGYFLFIVLSRTHANTLFNIIKSKVILELTNWKVVNETERINEFSEHLKYIIELLDVVGRFLEVIIFQMNIISTNISNNLTVFNNTFYQSRLRYFLQKCQYESKHCQKLLERTKMFITIYQKSIADKVIDPYSCQLSQLRQFVENNKQSTQYIAYYNLQNDKFADSFLLTDPPILIQDKQLVTNHKKVIDNYSSIILDKDLVKYEYNKYKNIGDYIFLFITDSKKRDDETYKIDEILITEEKKKIYWRFIST</sequence>
<dbReference type="OrthoDB" id="2142187at2759"/>
<comment type="caution">
    <text evidence="1">The sequence shown here is derived from an EMBL/GenBank/DDBJ whole genome shotgun (WGS) entry which is preliminary data.</text>
</comment>
<accession>A0A397JS40</accession>
<proteinExistence type="predicted"/>
<dbReference type="Proteomes" id="UP000266861">
    <property type="component" value="Unassembled WGS sequence"/>
</dbReference>
<reference evidence="1 2" key="1">
    <citation type="submission" date="2018-08" db="EMBL/GenBank/DDBJ databases">
        <title>Genome and evolution of the arbuscular mycorrhizal fungus Diversispora epigaea (formerly Glomus versiforme) and its bacterial endosymbionts.</title>
        <authorList>
            <person name="Sun X."/>
            <person name="Fei Z."/>
            <person name="Harrison M."/>
        </authorList>
    </citation>
    <scope>NUCLEOTIDE SEQUENCE [LARGE SCALE GENOMIC DNA]</scope>
    <source>
        <strain evidence="1 2">IT104</strain>
    </source>
</reference>
<dbReference type="InterPro" id="IPR027417">
    <property type="entry name" value="P-loop_NTPase"/>
</dbReference>